<gene>
    <name evidence="1" type="ORF">GCM10012282_29300</name>
</gene>
<reference evidence="1" key="2">
    <citation type="submission" date="2020-09" db="EMBL/GenBank/DDBJ databases">
        <authorList>
            <person name="Sun Q."/>
            <person name="Zhou Y."/>
        </authorList>
    </citation>
    <scope>NUCLEOTIDE SEQUENCE</scope>
    <source>
        <strain evidence="1">CGMCC 4.7272</strain>
    </source>
</reference>
<accession>A0A917KYB7</accession>
<keyword evidence="2" id="KW-1185">Reference proteome</keyword>
<evidence type="ECO:0000313" key="1">
    <source>
        <dbReference type="EMBL" id="GGJ30793.1"/>
    </source>
</evidence>
<dbReference type="Proteomes" id="UP000625682">
    <property type="component" value="Unassembled WGS sequence"/>
</dbReference>
<sequence length="93" mass="10108">MIPGVTHDMDLNLAVARLESHIRVCRAEGLRVSDVLWARAADALAVRIEFPSWQVQITVELRGAGRARAFFLSAAEPVGEPPGSRPSTRGARC</sequence>
<proteinExistence type="predicted"/>
<comment type="caution">
    <text evidence="1">The sequence shown here is derived from an EMBL/GenBank/DDBJ whole genome shotgun (WGS) entry which is preliminary data.</text>
</comment>
<reference evidence="1" key="1">
    <citation type="journal article" date="2014" name="Int. J. Syst. Evol. Microbiol.">
        <title>Complete genome sequence of Corynebacterium casei LMG S-19264T (=DSM 44701T), isolated from a smear-ripened cheese.</title>
        <authorList>
            <consortium name="US DOE Joint Genome Institute (JGI-PGF)"/>
            <person name="Walter F."/>
            <person name="Albersmeier A."/>
            <person name="Kalinowski J."/>
            <person name="Ruckert C."/>
        </authorList>
    </citation>
    <scope>NUCLEOTIDE SEQUENCE</scope>
    <source>
        <strain evidence="1">CGMCC 4.7272</strain>
    </source>
</reference>
<dbReference type="AlphaFoldDB" id="A0A917KYB7"/>
<dbReference type="EMBL" id="BMMU01000008">
    <property type="protein sequence ID" value="GGJ30793.1"/>
    <property type="molecule type" value="Genomic_DNA"/>
</dbReference>
<organism evidence="1 2">
    <name type="scientific">Streptomyces lacrimifluminis</name>
    <dbReference type="NCBI Taxonomy" id="1500077"/>
    <lineage>
        <taxon>Bacteria</taxon>
        <taxon>Bacillati</taxon>
        <taxon>Actinomycetota</taxon>
        <taxon>Actinomycetes</taxon>
        <taxon>Kitasatosporales</taxon>
        <taxon>Streptomycetaceae</taxon>
        <taxon>Streptomyces</taxon>
    </lineage>
</organism>
<name>A0A917KYB7_9ACTN</name>
<protein>
    <submittedName>
        <fullName evidence="1">Uncharacterized protein</fullName>
    </submittedName>
</protein>
<evidence type="ECO:0000313" key="2">
    <source>
        <dbReference type="Proteomes" id="UP000625682"/>
    </source>
</evidence>